<feature type="domain" description="Stress-response A/B barrel" evidence="2">
    <location>
        <begin position="4"/>
        <end position="97"/>
    </location>
</feature>
<dbReference type="SUPFAM" id="SSF54909">
    <property type="entry name" value="Dimeric alpha+beta barrel"/>
    <property type="match status" value="1"/>
</dbReference>
<sequence>MGKIVHIVLWKLKPFASEAAEQAIKAGIAELTTLEGPELMHLGPPAIEGRNKGYNWGLYSIFPDRETLDKYAVSEAHLKVVTEKIKPNFDEIMAYDWEL</sequence>
<dbReference type="Pfam" id="PF07876">
    <property type="entry name" value="Dabb"/>
    <property type="match status" value="1"/>
</dbReference>
<dbReference type="PANTHER" id="PTHR33178">
    <property type="match status" value="1"/>
</dbReference>
<reference evidence="3 4" key="1">
    <citation type="submission" date="2018-11" db="EMBL/GenBank/DDBJ databases">
        <title>Genome sequence of Apiotrichum porosum DSM 27194.</title>
        <authorList>
            <person name="Aliyu H."/>
            <person name="Gorte O."/>
            <person name="Ochsenreither K."/>
        </authorList>
    </citation>
    <scope>NUCLEOTIDE SEQUENCE [LARGE SCALE GENOMIC DNA]</scope>
    <source>
        <strain evidence="3 4">DSM 27194</strain>
    </source>
</reference>
<dbReference type="InterPro" id="IPR044662">
    <property type="entry name" value="HS1/DABB1-like"/>
</dbReference>
<dbReference type="InterPro" id="IPR011008">
    <property type="entry name" value="Dimeric_a/b-barrel"/>
</dbReference>
<organism evidence="3 4">
    <name type="scientific">Apiotrichum porosum</name>
    <dbReference type="NCBI Taxonomy" id="105984"/>
    <lineage>
        <taxon>Eukaryota</taxon>
        <taxon>Fungi</taxon>
        <taxon>Dikarya</taxon>
        <taxon>Basidiomycota</taxon>
        <taxon>Agaricomycotina</taxon>
        <taxon>Tremellomycetes</taxon>
        <taxon>Trichosporonales</taxon>
        <taxon>Trichosporonaceae</taxon>
        <taxon>Apiotrichum</taxon>
    </lineage>
</organism>
<comment type="caution">
    <text evidence="3">The sequence shown here is derived from an EMBL/GenBank/DDBJ whole genome shotgun (WGS) entry which is preliminary data.</text>
</comment>
<dbReference type="GeneID" id="39593796"/>
<protein>
    <recommendedName>
        <fullName evidence="2">Stress-response A/B barrel domain-containing protein</fullName>
    </recommendedName>
</protein>
<dbReference type="PROSITE" id="PS51502">
    <property type="entry name" value="S_R_A_B_BARREL"/>
    <property type="match status" value="1"/>
</dbReference>
<dbReference type="Gene3D" id="3.30.70.100">
    <property type="match status" value="1"/>
</dbReference>
<dbReference type="InterPro" id="IPR013097">
    <property type="entry name" value="Dabb"/>
</dbReference>
<evidence type="ECO:0000313" key="3">
    <source>
        <dbReference type="EMBL" id="RSH79603.1"/>
    </source>
</evidence>
<evidence type="ECO:0000259" key="2">
    <source>
        <dbReference type="PROSITE" id="PS51502"/>
    </source>
</evidence>
<dbReference type="Proteomes" id="UP000279236">
    <property type="component" value="Unassembled WGS sequence"/>
</dbReference>
<dbReference type="AlphaFoldDB" id="A0A427XLC0"/>
<dbReference type="OrthoDB" id="42919at2759"/>
<dbReference type="SMART" id="SM00886">
    <property type="entry name" value="Dabb"/>
    <property type="match status" value="1"/>
</dbReference>
<accession>A0A427XLC0</accession>
<dbReference type="RefSeq" id="XP_028474712.1">
    <property type="nucleotide sequence ID" value="XM_028624544.1"/>
</dbReference>
<evidence type="ECO:0000313" key="4">
    <source>
        <dbReference type="Proteomes" id="UP000279236"/>
    </source>
</evidence>
<gene>
    <name evidence="3" type="ORF">EHS24_009253</name>
</gene>
<comment type="subunit">
    <text evidence="1">Homodimer.</text>
</comment>
<keyword evidence="4" id="KW-1185">Reference proteome</keyword>
<dbReference type="EMBL" id="RSCE01000009">
    <property type="protein sequence ID" value="RSH79603.1"/>
    <property type="molecule type" value="Genomic_DNA"/>
</dbReference>
<proteinExistence type="predicted"/>
<dbReference type="PANTHER" id="PTHR33178:SF19">
    <property type="entry name" value="STRESS-RESPONSE A_B BARREL DOMAIN-CONTAINING PROTEIN"/>
    <property type="match status" value="1"/>
</dbReference>
<dbReference type="STRING" id="105984.A0A427XLC0"/>
<name>A0A427XLC0_9TREE</name>
<evidence type="ECO:0000256" key="1">
    <source>
        <dbReference type="ARBA" id="ARBA00011738"/>
    </source>
</evidence>